<dbReference type="SUPFAM" id="SSF56645">
    <property type="entry name" value="Acyl-CoA dehydrogenase NM domain-like"/>
    <property type="match status" value="1"/>
</dbReference>
<dbReference type="InterPro" id="IPR037069">
    <property type="entry name" value="AcylCoA_DH/ox_N_sf"/>
</dbReference>
<evidence type="ECO:0000256" key="3">
    <source>
        <dbReference type="ARBA" id="ARBA00022630"/>
    </source>
</evidence>
<dbReference type="PANTHER" id="PTHR43292:SF3">
    <property type="entry name" value="ACYL-COA DEHYDROGENASE FADE29"/>
    <property type="match status" value="1"/>
</dbReference>
<dbReference type="InterPro" id="IPR036250">
    <property type="entry name" value="AcylCo_DH-like_C"/>
</dbReference>
<comment type="cofactor">
    <cofactor evidence="1 6">
        <name>FAD</name>
        <dbReference type="ChEBI" id="CHEBI:57692"/>
    </cofactor>
</comment>
<dbReference type="Pfam" id="PF00441">
    <property type="entry name" value="Acyl-CoA_dh_1"/>
    <property type="match status" value="1"/>
</dbReference>
<evidence type="ECO:0000256" key="1">
    <source>
        <dbReference type="ARBA" id="ARBA00001974"/>
    </source>
</evidence>
<dbReference type="SUPFAM" id="SSF47203">
    <property type="entry name" value="Acyl-CoA dehydrogenase C-terminal domain-like"/>
    <property type="match status" value="1"/>
</dbReference>
<feature type="domain" description="Acyl-CoA oxidase/dehydrogenase middle" evidence="8">
    <location>
        <begin position="127"/>
        <end position="223"/>
    </location>
</feature>
<evidence type="ECO:0000256" key="4">
    <source>
        <dbReference type="ARBA" id="ARBA00022827"/>
    </source>
</evidence>
<dbReference type="InterPro" id="IPR006091">
    <property type="entry name" value="Acyl-CoA_Oxase/DH_mid-dom"/>
</dbReference>
<dbReference type="GO" id="GO:0005886">
    <property type="term" value="C:plasma membrane"/>
    <property type="evidence" value="ECO:0007669"/>
    <property type="project" value="TreeGrafter"/>
</dbReference>
<dbReference type="Proteomes" id="UP000275401">
    <property type="component" value="Unassembled WGS sequence"/>
</dbReference>
<dbReference type="Pfam" id="PF02770">
    <property type="entry name" value="Acyl-CoA_dh_M"/>
    <property type="match status" value="1"/>
</dbReference>
<dbReference type="InterPro" id="IPR009100">
    <property type="entry name" value="AcylCoA_DH/oxidase_NM_dom_sf"/>
</dbReference>
<proteinExistence type="inferred from homology"/>
<dbReference type="InterPro" id="IPR013786">
    <property type="entry name" value="AcylCoA_DH/ox_N"/>
</dbReference>
<dbReference type="InterPro" id="IPR009075">
    <property type="entry name" value="AcylCo_DH/oxidase_C"/>
</dbReference>
<keyword evidence="11" id="KW-1185">Reference proteome</keyword>
<dbReference type="GO" id="GO:0050660">
    <property type="term" value="F:flavin adenine dinucleotide binding"/>
    <property type="evidence" value="ECO:0007669"/>
    <property type="project" value="InterPro"/>
</dbReference>
<evidence type="ECO:0000256" key="6">
    <source>
        <dbReference type="RuleBase" id="RU362125"/>
    </source>
</evidence>
<feature type="domain" description="Acyl-CoA dehydrogenase/oxidase C-terminal" evidence="7">
    <location>
        <begin position="236"/>
        <end position="381"/>
    </location>
</feature>
<dbReference type="GO" id="GO:0016627">
    <property type="term" value="F:oxidoreductase activity, acting on the CH-CH group of donors"/>
    <property type="evidence" value="ECO:0007669"/>
    <property type="project" value="InterPro"/>
</dbReference>
<dbReference type="Pfam" id="PF02771">
    <property type="entry name" value="Acyl-CoA_dh_N"/>
    <property type="match status" value="1"/>
</dbReference>
<organism evidence="10 11">
    <name type="scientific">Streptomyces botrytidirepellens</name>
    <dbReference type="NCBI Taxonomy" id="2486417"/>
    <lineage>
        <taxon>Bacteria</taxon>
        <taxon>Bacillati</taxon>
        <taxon>Actinomycetota</taxon>
        <taxon>Actinomycetes</taxon>
        <taxon>Kitasatosporales</taxon>
        <taxon>Streptomycetaceae</taxon>
        <taxon>Streptomyces</taxon>
    </lineage>
</organism>
<dbReference type="FunFam" id="2.40.110.10:FF:000011">
    <property type="entry name" value="Acyl-CoA dehydrogenase FadE34"/>
    <property type="match status" value="1"/>
</dbReference>
<evidence type="ECO:0000259" key="9">
    <source>
        <dbReference type="Pfam" id="PF02771"/>
    </source>
</evidence>
<sequence length="387" mass="42418">MDLAFTQDEEDFRHGLRAWLADVLPTLPDRPDPADWPARRAYDCGWQRMLYDAGYAGLHWPEDAGGRGATPTQHLIFLEETERAGAPYVGANFVGLLHAGPTIAAEGTPAQRARWLPPILRGDQVWCQGFSEPDAGSDLASLRTRAVRDGDSYVVSGSKIWTSHAEVADWCELLVRTTPVGPETPKHRGITWLALPMDAPGVTVRPLRTLAGTAEFAEVFLDEVRVPVDHRIGAENDGWRVTMVTLSFERGTAFVGEVIACRRVLEALARTAKANGRWDDPVLRRRLGRLAAACAALWRLTQWNVSEAQRTGGVPGVGGSVFKLRFSEVRQELYDAAAEVLGPDALDAGHEWVADRLSSLSYTIAAGTSQIQRNIVAERILGLPKGR</sequence>
<dbReference type="InterPro" id="IPR046373">
    <property type="entry name" value="Acyl-CoA_Oxase/DH_mid-dom_sf"/>
</dbReference>
<dbReference type="Gene3D" id="1.20.140.10">
    <property type="entry name" value="Butyryl-CoA Dehydrogenase, subunit A, domain 3"/>
    <property type="match status" value="1"/>
</dbReference>
<evidence type="ECO:0000256" key="2">
    <source>
        <dbReference type="ARBA" id="ARBA00009347"/>
    </source>
</evidence>
<keyword evidence="4 6" id="KW-0274">FAD</keyword>
<accession>A0A3M8ST28</accession>
<comment type="similarity">
    <text evidence="2 6">Belongs to the acyl-CoA dehydrogenase family.</text>
</comment>
<feature type="domain" description="Acyl-CoA dehydrogenase/oxidase N-terminal" evidence="9">
    <location>
        <begin position="6"/>
        <end position="123"/>
    </location>
</feature>
<dbReference type="PANTHER" id="PTHR43292">
    <property type="entry name" value="ACYL-COA DEHYDROGENASE"/>
    <property type="match status" value="1"/>
</dbReference>
<dbReference type="AlphaFoldDB" id="A0A3M8ST28"/>
<dbReference type="RefSeq" id="WP_123107815.1">
    <property type="nucleotide sequence ID" value="NZ_RIBZ01000845.1"/>
</dbReference>
<dbReference type="Gene3D" id="2.40.110.10">
    <property type="entry name" value="Butyryl-CoA Dehydrogenase, subunit A, domain 2"/>
    <property type="match status" value="1"/>
</dbReference>
<dbReference type="EMBL" id="RIBZ01000845">
    <property type="protein sequence ID" value="RNF83953.1"/>
    <property type="molecule type" value="Genomic_DNA"/>
</dbReference>
<keyword evidence="3 6" id="KW-0285">Flavoprotein</keyword>
<evidence type="ECO:0000313" key="10">
    <source>
        <dbReference type="EMBL" id="RNF83953.1"/>
    </source>
</evidence>
<keyword evidence="5 6" id="KW-0560">Oxidoreductase</keyword>
<reference evidence="10 11" key="1">
    <citation type="submission" date="2018-11" db="EMBL/GenBank/DDBJ databases">
        <title>The Potential of Streptomyces as Biocontrol Agents against the Tomato grey mould, Botrytis cinerea (Gray mold) Frontiers in Microbiology.</title>
        <authorList>
            <person name="Li D."/>
        </authorList>
    </citation>
    <scope>NUCLEOTIDE SEQUENCE [LARGE SCALE GENOMIC DNA]</scope>
    <source>
        <strain evidence="10 11">NEAU-LD23</strain>
    </source>
</reference>
<comment type="caution">
    <text evidence="10">The sequence shown here is derived from an EMBL/GenBank/DDBJ whole genome shotgun (WGS) entry which is preliminary data.</text>
</comment>
<name>A0A3M8ST28_9ACTN</name>
<evidence type="ECO:0000313" key="11">
    <source>
        <dbReference type="Proteomes" id="UP000275401"/>
    </source>
</evidence>
<dbReference type="Gene3D" id="1.10.540.10">
    <property type="entry name" value="Acyl-CoA dehydrogenase/oxidase, N-terminal domain"/>
    <property type="match status" value="1"/>
</dbReference>
<evidence type="ECO:0000256" key="5">
    <source>
        <dbReference type="ARBA" id="ARBA00023002"/>
    </source>
</evidence>
<protein>
    <submittedName>
        <fullName evidence="10">Acyl-CoA dehydrogenase</fullName>
    </submittedName>
</protein>
<evidence type="ECO:0000259" key="8">
    <source>
        <dbReference type="Pfam" id="PF02770"/>
    </source>
</evidence>
<gene>
    <name evidence="10" type="ORF">EEJ42_44420</name>
</gene>
<dbReference type="InterPro" id="IPR052161">
    <property type="entry name" value="Mycobact_Acyl-CoA_DH"/>
</dbReference>
<evidence type="ECO:0000259" key="7">
    <source>
        <dbReference type="Pfam" id="PF00441"/>
    </source>
</evidence>